<organism evidence="8 9">
    <name type="scientific">Variovorax soli</name>
    <dbReference type="NCBI Taxonomy" id="376815"/>
    <lineage>
        <taxon>Bacteria</taxon>
        <taxon>Pseudomonadati</taxon>
        <taxon>Pseudomonadota</taxon>
        <taxon>Betaproteobacteria</taxon>
        <taxon>Burkholderiales</taxon>
        <taxon>Comamonadaceae</taxon>
        <taxon>Variovorax</taxon>
    </lineage>
</organism>
<keyword evidence="4 6" id="KW-0378">Hydrolase</keyword>
<reference evidence="8 9" key="1">
    <citation type="submission" date="2023-07" db="EMBL/GenBank/DDBJ databases">
        <title>Sorghum-associated microbial communities from plants grown in Nebraska, USA.</title>
        <authorList>
            <person name="Schachtman D."/>
        </authorList>
    </citation>
    <scope>NUCLEOTIDE SEQUENCE [LARGE SCALE GENOMIC DNA]</scope>
    <source>
        <strain evidence="8 9">DS1781</strain>
    </source>
</reference>
<protein>
    <recommendedName>
        <fullName evidence="3 6">Beta-lactamase</fullName>
        <ecNumber evidence="3 6">3.5.2.6</ecNumber>
    </recommendedName>
</protein>
<keyword evidence="5 6" id="KW-0046">Antibiotic resistance</keyword>
<name>A0ABU1NN01_9BURK</name>
<dbReference type="EMBL" id="JAVDRF010000017">
    <property type="protein sequence ID" value="MDR6539411.1"/>
    <property type="molecule type" value="Genomic_DNA"/>
</dbReference>
<feature type="domain" description="Beta-lactamase class A catalytic" evidence="7">
    <location>
        <begin position="96"/>
        <end position="313"/>
    </location>
</feature>
<dbReference type="EC" id="3.5.2.6" evidence="3 6"/>
<sequence length="343" mass="36660">MARRGFEGAQRIEGKMDPCHKIFLCETANTIVCALAADHRKSLLFQEHAFMIQRRRLAGALLLPLVTASLDIRAGSRPSLARQFADIEKDSGGRLGVHVLDTATGRRAGHRQDERFALCSTFKFLAAALVLARVDQGKEQLERRLTYTRDDLVPYSPVTEKHAGAEGMTMAQLCEAAVTLSDNTAANLMLASFGGPAGLTAYMRSLGDTQSRLDRIEPGLNEARAGDPRDTTTPVAIVNSMQKILLGDALAPASRAQLLQWLDDNKTGGQRIRAGVPAGWKVGDKTGSGENGAANDIAILRPPGRPPVLLAVYLTETKASMADRNAAHAAVATAVAAWVASGL</sequence>
<evidence type="ECO:0000313" key="9">
    <source>
        <dbReference type="Proteomes" id="UP001184230"/>
    </source>
</evidence>
<dbReference type="InterPro" id="IPR000871">
    <property type="entry name" value="Beta-lactam_class-A"/>
</dbReference>
<comment type="catalytic activity">
    <reaction evidence="1 6">
        <text>a beta-lactam + H2O = a substituted beta-amino acid</text>
        <dbReference type="Rhea" id="RHEA:20401"/>
        <dbReference type="ChEBI" id="CHEBI:15377"/>
        <dbReference type="ChEBI" id="CHEBI:35627"/>
        <dbReference type="ChEBI" id="CHEBI:140347"/>
        <dbReference type="EC" id="3.5.2.6"/>
    </reaction>
</comment>
<dbReference type="Proteomes" id="UP001184230">
    <property type="component" value="Unassembled WGS sequence"/>
</dbReference>
<evidence type="ECO:0000256" key="5">
    <source>
        <dbReference type="ARBA" id="ARBA00023251"/>
    </source>
</evidence>
<dbReference type="InterPro" id="IPR012338">
    <property type="entry name" value="Beta-lactam/transpept-like"/>
</dbReference>
<evidence type="ECO:0000256" key="4">
    <source>
        <dbReference type="ARBA" id="ARBA00022801"/>
    </source>
</evidence>
<dbReference type="Pfam" id="PF13354">
    <property type="entry name" value="Beta-lactamase2"/>
    <property type="match status" value="1"/>
</dbReference>
<dbReference type="PANTHER" id="PTHR35333:SF3">
    <property type="entry name" value="BETA-LACTAMASE-TYPE TRANSPEPTIDASE FOLD CONTAINING PROTEIN"/>
    <property type="match status" value="1"/>
</dbReference>
<gene>
    <name evidence="8" type="ORF">J2739_005207</name>
</gene>
<proteinExistence type="inferred from homology"/>
<evidence type="ECO:0000259" key="7">
    <source>
        <dbReference type="Pfam" id="PF13354"/>
    </source>
</evidence>
<dbReference type="InterPro" id="IPR045155">
    <property type="entry name" value="Beta-lactam_cat"/>
</dbReference>
<dbReference type="PANTHER" id="PTHR35333">
    <property type="entry name" value="BETA-LACTAMASE"/>
    <property type="match status" value="1"/>
</dbReference>
<accession>A0ABU1NN01</accession>
<dbReference type="SUPFAM" id="SSF56601">
    <property type="entry name" value="beta-lactamase/transpeptidase-like"/>
    <property type="match status" value="1"/>
</dbReference>
<comment type="similarity">
    <text evidence="2 6">Belongs to the class-A beta-lactamase family.</text>
</comment>
<dbReference type="PROSITE" id="PS00146">
    <property type="entry name" value="BETA_LACTAMASE_A"/>
    <property type="match status" value="1"/>
</dbReference>
<comment type="caution">
    <text evidence="8">The sequence shown here is derived from an EMBL/GenBank/DDBJ whole genome shotgun (WGS) entry which is preliminary data.</text>
</comment>
<dbReference type="PRINTS" id="PR00118">
    <property type="entry name" value="BLACTAMASEA"/>
</dbReference>
<evidence type="ECO:0000256" key="3">
    <source>
        <dbReference type="ARBA" id="ARBA00012865"/>
    </source>
</evidence>
<keyword evidence="9" id="KW-1185">Reference proteome</keyword>
<evidence type="ECO:0000256" key="2">
    <source>
        <dbReference type="ARBA" id="ARBA00009009"/>
    </source>
</evidence>
<dbReference type="GO" id="GO:0008800">
    <property type="term" value="F:beta-lactamase activity"/>
    <property type="evidence" value="ECO:0007669"/>
    <property type="project" value="UniProtKB-EC"/>
</dbReference>
<dbReference type="NCBIfam" id="NF033103">
    <property type="entry name" value="bla_class_A"/>
    <property type="match status" value="1"/>
</dbReference>
<evidence type="ECO:0000313" key="8">
    <source>
        <dbReference type="EMBL" id="MDR6539411.1"/>
    </source>
</evidence>
<evidence type="ECO:0000256" key="6">
    <source>
        <dbReference type="RuleBase" id="RU361140"/>
    </source>
</evidence>
<evidence type="ECO:0000256" key="1">
    <source>
        <dbReference type="ARBA" id="ARBA00001526"/>
    </source>
</evidence>
<dbReference type="InterPro" id="IPR023650">
    <property type="entry name" value="Beta-lactam_class-A_AS"/>
</dbReference>
<dbReference type="Gene3D" id="3.40.710.10">
    <property type="entry name" value="DD-peptidase/beta-lactamase superfamily"/>
    <property type="match status" value="1"/>
</dbReference>